<dbReference type="GO" id="GO:0044874">
    <property type="term" value="P:lipoprotein localization to outer membrane"/>
    <property type="evidence" value="ECO:0007669"/>
    <property type="project" value="TreeGrafter"/>
</dbReference>
<dbReference type="Proteomes" id="UP000092508">
    <property type="component" value="Unassembled WGS sequence"/>
</dbReference>
<dbReference type="InterPro" id="IPR025857">
    <property type="entry name" value="MacB_PCD"/>
</dbReference>
<feature type="domain" description="MacB-like periplasmic core" evidence="10">
    <location>
        <begin position="27"/>
        <end position="240"/>
    </location>
</feature>
<evidence type="ECO:0008006" key="13">
    <source>
        <dbReference type="Google" id="ProtNLM"/>
    </source>
</evidence>
<comment type="caution">
    <text evidence="11">The sequence shown here is derived from an EMBL/GenBank/DDBJ whole genome shotgun (WGS) entry which is preliminary data.</text>
</comment>
<reference evidence="11 12" key="1">
    <citation type="submission" date="2016-06" db="EMBL/GenBank/DDBJ databases">
        <title>Draft genome of Moraxella atlantae CCUG 66109.</title>
        <authorList>
            <person name="Salva-Serra F."/>
            <person name="Engstrom-Jakobsson H."/>
            <person name="Thorell K."/>
            <person name="Gonzales-Siles L."/>
            <person name="Karlsson R."/>
            <person name="Boulund F."/>
            <person name="Engstrand L."/>
            <person name="Kristiansson E."/>
            <person name="Moore E."/>
        </authorList>
    </citation>
    <scope>NUCLEOTIDE SEQUENCE [LARGE SCALE GENOMIC DNA]</scope>
    <source>
        <strain evidence="11 12">CCUG 66109</strain>
    </source>
</reference>
<dbReference type="InterPro" id="IPR011925">
    <property type="entry name" value="LolCE_TM"/>
</dbReference>
<dbReference type="Pfam" id="PF02687">
    <property type="entry name" value="FtsX"/>
    <property type="match status" value="1"/>
</dbReference>
<sequence>MFRPLPAYLGWRNVFAKSDNTFIAFISWVSIIGLVLGVAVLITVLSVMNGFERELKSKILGVIPQVTITSSQRMPDWQNLAQKLQAADRNIQAVAPFSHAQAMVSTPQGQMKSVLVTGIVPQYEKPVSIIDDLMIAGDFDALAQPKQHIVIGKTLAEQLKVKVGDRITMILPEGTGSSVGVVPHYFEFQVAGIFKLRPDAEQVMAYVPMATLNDVLNQPTGAQGLRFKLHDVFAAPQTATRASQAQAGLSAQNWTMTNGSMFRIIRMQKTMMALILTFIVLVAGFNLVSSLMMVVTDKKAEIAILKTIGATPRMIRQMFVVQGGLIALVGVSVGGALGVLGALNVGWLSGWVDRTFDLNLFANYYVTQLPAQVHGLEVVGIMLISALLAVLATLYPAHKAAKVLPVQGLRSDA</sequence>
<dbReference type="InterPro" id="IPR051447">
    <property type="entry name" value="Lipoprotein-release_system"/>
</dbReference>
<dbReference type="NCBIfam" id="TIGR02212">
    <property type="entry name" value="lolCE"/>
    <property type="match status" value="1"/>
</dbReference>
<organism evidence="11 12">
    <name type="scientific">Faucicola atlantae</name>
    <dbReference type="NCBI Taxonomy" id="34059"/>
    <lineage>
        <taxon>Bacteria</taxon>
        <taxon>Pseudomonadati</taxon>
        <taxon>Pseudomonadota</taxon>
        <taxon>Gammaproteobacteria</taxon>
        <taxon>Moraxellales</taxon>
        <taxon>Moraxellaceae</taxon>
        <taxon>Faucicola</taxon>
    </lineage>
</organism>
<dbReference type="OrthoDB" id="9808461at2"/>
<dbReference type="GO" id="GO:0042953">
    <property type="term" value="P:lipoprotein transport"/>
    <property type="evidence" value="ECO:0007669"/>
    <property type="project" value="InterPro"/>
</dbReference>
<evidence type="ECO:0000313" key="12">
    <source>
        <dbReference type="Proteomes" id="UP000092508"/>
    </source>
</evidence>
<name>A0A1B8QD16_9GAMM</name>
<comment type="similarity">
    <text evidence="2">Belongs to the ABC-4 integral membrane protein family. LolC/E subfamily.</text>
</comment>
<keyword evidence="3" id="KW-0813">Transport</keyword>
<comment type="subcellular location">
    <subcellularLocation>
        <location evidence="1">Cell membrane</location>
        <topology evidence="1">Multi-pass membrane protein</topology>
    </subcellularLocation>
</comment>
<evidence type="ECO:0000256" key="2">
    <source>
        <dbReference type="ARBA" id="ARBA00005236"/>
    </source>
</evidence>
<evidence type="ECO:0000256" key="1">
    <source>
        <dbReference type="ARBA" id="ARBA00004651"/>
    </source>
</evidence>
<keyword evidence="4" id="KW-1003">Cell membrane</keyword>
<dbReference type="AlphaFoldDB" id="A0A1B8QD16"/>
<dbReference type="STRING" id="34059.A9308_00145"/>
<evidence type="ECO:0000256" key="7">
    <source>
        <dbReference type="ARBA" id="ARBA00023136"/>
    </source>
</evidence>
<accession>A0A1B8QD16</accession>
<evidence type="ECO:0000256" key="6">
    <source>
        <dbReference type="ARBA" id="ARBA00022989"/>
    </source>
</evidence>
<evidence type="ECO:0000259" key="9">
    <source>
        <dbReference type="Pfam" id="PF02687"/>
    </source>
</evidence>
<dbReference type="InterPro" id="IPR003838">
    <property type="entry name" value="ABC3_permease_C"/>
</dbReference>
<gene>
    <name evidence="11" type="ORF">A9308_00145</name>
</gene>
<dbReference type="GO" id="GO:0098797">
    <property type="term" value="C:plasma membrane protein complex"/>
    <property type="evidence" value="ECO:0007669"/>
    <property type="project" value="TreeGrafter"/>
</dbReference>
<evidence type="ECO:0000313" key="11">
    <source>
        <dbReference type="EMBL" id="OBX79491.1"/>
    </source>
</evidence>
<evidence type="ECO:0000259" key="10">
    <source>
        <dbReference type="Pfam" id="PF12704"/>
    </source>
</evidence>
<proteinExistence type="inferred from homology"/>
<dbReference type="EMBL" id="LZMZ01000012">
    <property type="protein sequence ID" value="OBX79491.1"/>
    <property type="molecule type" value="Genomic_DNA"/>
</dbReference>
<feature type="transmembrane region" description="Helical" evidence="8">
    <location>
        <begin position="378"/>
        <end position="397"/>
    </location>
</feature>
<dbReference type="PANTHER" id="PTHR30489">
    <property type="entry name" value="LIPOPROTEIN-RELEASING SYSTEM TRANSMEMBRANE PROTEIN LOLE"/>
    <property type="match status" value="1"/>
</dbReference>
<evidence type="ECO:0000256" key="5">
    <source>
        <dbReference type="ARBA" id="ARBA00022692"/>
    </source>
</evidence>
<feature type="transmembrane region" description="Helical" evidence="8">
    <location>
        <begin position="317"/>
        <end position="343"/>
    </location>
</feature>
<dbReference type="Pfam" id="PF12704">
    <property type="entry name" value="MacB_PCD"/>
    <property type="match status" value="1"/>
</dbReference>
<evidence type="ECO:0000256" key="8">
    <source>
        <dbReference type="SAM" id="Phobius"/>
    </source>
</evidence>
<feature type="transmembrane region" description="Helical" evidence="8">
    <location>
        <begin position="21"/>
        <end position="48"/>
    </location>
</feature>
<dbReference type="RefSeq" id="WP_067236003.1">
    <property type="nucleotide sequence ID" value="NZ_LZMZ01000012.1"/>
</dbReference>
<dbReference type="PANTHER" id="PTHR30489:SF0">
    <property type="entry name" value="LIPOPROTEIN-RELEASING SYSTEM TRANSMEMBRANE PROTEIN LOLE"/>
    <property type="match status" value="1"/>
</dbReference>
<keyword evidence="5 8" id="KW-0812">Transmembrane</keyword>
<keyword evidence="6 8" id="KW-1133">Transmembrane helix</keyword>
<feature type="domain" description="ABC3 transporter permease C-terminal" evidence="9">
    <location>
        <begin position="274"/>
        <end position="402"/>
    </location>
</feature>
<evidence type="ECO:0000256" key="4">
    <source>
        <dbReference type="ARBA" id="ARBA00022475"/>
    </source>
</evidence>
<evidence type="ECO:0000256" key="3">
    <source>
        <dbReference type="ARBA" id="ARBA00022448"/>
    </source>
</evidence>
<feature type="transmembrane region" description="Helical" evidence="8">
    <location>
        <begin position="271"/>
        <end position="296"/>
    </location>
</feature>
<keyword evidence="7 8" id="KW-0472">Membrane</keyword>
<protein>
    <recommendedName>
        <fullName evidence="13">Cell division protein FtsX</fullName>
    </recommendedName>
</protein>